<comment type="subcellular location">
    <subcellularLocation>
        <location evidence="19 20">Cytoplasm</location>
    </subcellularLocation>
</comment>
<dbReference type="PROSITE" id="PS01011">
    <property type="entry name" value="FOLYLPOLYGLU_SYNT_1"/>
    <property type="match status" value="1"/>
</dbReference>
<evidence type="ECO:0000256" key="8">
    <source>
        <dbReference type="ARBA" id="ARBA00022960"/>
    </source>
</evidence>
<evidence type="ECO:0000256" key="16">
    <source>
        <dbReference type="ARBA" id="ARBA00075482"/>
    </source>
</evidence>
<dbReference type="Gene3D" id="3.40.1390.10">
    <property type="entry name" value="MurE/MurF, N-terminal domain"/>
    <property type="match status" value="1"/>
</dbReference>
<name>A0A240ABR9_CLOCO</name>
<dbReference type="InterPro" id="IPR036615">
    <property type="entry name" value="Mur_ligase_C_dom_sf"/>
</dbReference>
<comment type="catalytic activity">
    <reaction evidence="12 19">
        <text>UDP-N-acetyl-alpha-D-muramoyl-L-alanyl-D-glutamate + meso-2,6-diaminopimelate + ATP = UDP-N-acetyl-alpha-D-muramoyl-L-alanyl-gamma-D-glutamyl-meso-2,6-diaminopimelate + ADP + phosphate + H(+)</text>
        <dbReference type="Rhea" id="RHEA:23676"/>
        <dbReference type="ChEBI" id="CHEBI:15378"/>
        <dbReference type="ChEBI" id="CHEBI:30616"/>
        <dbReference type="ChEBI" id="CHEBI:43474"/>
        <dbReference type="ChEBI" id="CHEBI:57791"/>
        <dbReference type="ChEBI" id="CHEBI:83900"/>
        <dbReference type="ChEBI" id="CHEBI:83905"/>
        <dbReference type="ChEBI" id="CHEBI:456216"/>
        <dbReference type="EC" id="6.3.2.13"/>
    </reaction>
</comment>
<evidence type="ECO:0000313" key="25">
    <source>
        <dbReference type="EMBL" id="SQB34893.1"/>
    </source>
</evidence>
<sequence>MKLKEVLKKIDYNVLNGNIDVDIENIQYDSRNVKKGDVFFAIQGYSTDGHKFIESSIEKGAKVIVFDKEFKNQNDYKDITFIKVENSRKALALAASNYYGNPKNKLKIIGITGTNGKTTSTFMIKSILEEAGFKVGLMGTISNYIGDKKIHAKRTTPESLEIHKLFKDMVEEGVDYCVMEVSSHSLYLDRVYGIEFNEAIFTNLTQDHLDFHKTFENYYNSKLILFKNSINSIINIDDNYGERILKDIGEKTFTYSIKKHSDLKAENVRLHSRGVEFTVDFKGNKKEFNIHIPGEYNVLNALGSILACINEKISLDTIKTGLEKLSGVPGRCEIVTREYNLGYDVIVDYAHTPDGLDNVLRTARDFTKGRLISVYGCGGDRDRTKRPIMGKIGTELSDLAILTSDNPRTENPFSIIDDIVKGIEKDNYIVVENRREAIKKAMTVAQKDDVIVVAGKGHEDYQILKDKTIHFDEREVIKEIIEELY</sequence>
<feature type="modified residue" description="N6-carboxylysine" evidence="19">
    <location>
        <position position="222"/>
    </location>
</feature>
<comment type="pathway">
    <text evidence="1 19 20">Cell wall biogenesis; peptidoglycan biosynthesis.</text>
</comment>
<keyword evidence="5 19" id="KW-0132">Cell division</keyword>
<evidence type="ECO:0000256" key="3">
    <source>
        <dbReference type="ARBA" id="ARBA00022490"/>
    </source>
</evidence>
<keyword evidence="8 19" id="KW-0133">Cell shape</keyword>
<dbReference type="InterPro" id="IPR004101">
    <property type="entry name" value="Mur_ligase_C"/>
</dbReference>
<dbReference type="EC" id="6.3.2.13" evidence="14 19"/>
<evidence type="ECO:0000313" key="26">
    <source>
        <dbReference type="Proteomes" id="UP000198811"/>
    </source>
</evidence>
<evidence type="ECO:0000256" key="1">
    <source>
        <dbReference type="ARBA" id="ARBA00004752"/>
    </source>
</evidence>
<feature type="binding site" evidence="19">
    <location>
        <position position="190"/>
    </location>
    <ligand>
        <name>UDP-N-acetyl-alpha-D-muramoyl-L-alanyl-D-glutamate</name>
        <dbReference type="ChEBI" id="CHEBI:83900"/>
    </ligand>
</feature>
<dbReference type="Proteomes" id="UP000198811">
    <property type="component" value="Unassembled WGS sequence"/>
</dbReference>
<evidence type="ECO:0000256" key="2">
    <source>
        <dbReference type="ARBA" id="ARBA00005898"/>
    </source>
</evidence>
<dbReference type="OrthoDB" id="9800958at2"/>
<dbReference type="NCBIfam" id="NF001124">
    <property type="entry name" value="PRK00139.1-2"/>
    <property type="match status" value="1"/>
</dbReference>
<keyword evidence="10 19" id="KW-0131">Cell cycle</keyword>
<evidence type="ECO:0000256" key="12">
    <source>
        <dbReference type="ARBA" id="ARBA00050251"/>
    </source>
</evidence>
<evidence type="ECO:0000256" key="4">
    <source>
        <dbReference type="ARBA" id="ARBA00022598"/>
    </source>
</evidence>
<feature type="binding site" evidence="19">
    <location>
        <position position="455"/>
    </location>
    <ligand>
        <name>meso-2,6-diaminopimelate</name>
        <dbReference type="ChEBI" id="CHEBI:57791"/>
    </ligand>
</feature>
<gene>
    <name evidence="19 25" type="primary">murE</name>
    <name evidence="25" type="ORF">NCTC13028_01574</name>
    <name evidence="24" type="ORF">SAMN05216497_10651</name>
</gene>
<feature type="domain" description="Mur ligase central" evidence="23">
    <location>
        <begin position="111"/>
        <end position="307"/>
    </location>
</feature>
<evidence type="ECO:0000256" key="19">
    <source>
        <dbReference type="HAMAP-Rule" id="MF_00208"/>
    </source>
</evidence>
<dbReference type="GO" id="GO:0071555">
    <property type="term" value="P:cell wall organization"/>
    <property type="evidence" value="ECO:0007669"/>
    <property type="project" value="UniProtKB-KW"/>
</dbReference>
<evidence type="ECO:0000313" key="27">
    <source>
        <dbReference type="Proteomes" id="UP000250223"/>
    </source>
</evidence>
<dbReference type="UniPathway" id="UPA00219"/>
<evidence type="ECO:0000256" key="15">
    <source>
        <dbReference type="ARBA" id="ARBA00072883"/>
    </source>
</evidence>
<evidence type="ECO:0000259" key="22">
    <source>
        <dbReference type="Pfam" id="PF02875"/>
    </source>
</evidence>
<evidence type="ECO:0000256" key="20">
    <source>
        <dbReference type="RuleBase" id="RU004135"/>
    </source>
</evidence>
<dbReference type="GO" id="GO:0051301">
    <property type="term" value="P:cell division"/>
    <property type="evidence" value="ECO:0007669"/>
    <property type="project" value="UniProtKB-KW"/>
</dbReference>
<keyword evidence="19" id="KW-0460">Magnesium</keyword>
<organism evidence="25 27">
    <name type="scientific">Clostridium cochlearium</name>
    <dbReference type="NCBI Taxonomy" id="1494"/>
    <lineage>
        <taxon>Bacteria</taxon>
        <taxon>Bacillati</taxon>
        <taxon>Bacillota</taxon>
        <taxon>Clostridia</taxon>
        <taxon>Eubacteriales</taxon>
        <taxon>Clostridiaceae</taxon>
        <taxon>Clostridium</taxon>
    </lineage>
</organism>
<dbReference type="GO" id="GO:0004326">
    <property type="term" value="F:tetrahydrofolylpolyglutamate synthase activity"/>
    <property type="evidence" value="ECO:0007669"/>
    <property type="project" value="InterPro"/>
</dbReference>
<dbReference type="EMBL" id="FNGL01000006">
    <property type="protein sequence ID" value="SDL06893.1"/>
    <property type="molecule type" value="Genomic_DNA"/>
</dbReference>
<keyword evidence="4 19" id="KW-0436">Ligase</keyword>
<proteinExistence type="inferred from homology"/>
<evidence type="ECO:0000256" key="7">
    <source>
        <dbReference type="ARBA" id="ARBA00022840"/>
    </source>
</evidence>
<comment type="similarity">
    <text evidence="2 19">Belongs to the MurCDEF family. MurE subfamily.</text>
</comment>
<feature type="binding site" evidence="19">
    <location>
        <begin position="113"/>
        <end position="119"/>
    </location>
    <ligand>
        <name>ATP</name>
        <dbReference type="ChEBI" id="CHEBI:30616"/>
    </ligand>
</feature>
<keyword evidence="6 19" id="KW-0547">Nucleotide-binding</keyword>
<dbReference type="GO" id="GO:0005737">
    <property type="term" value="C:cytoplasm"/>
    <property type="evidence" value="ECO:0007669"/>
    <property type="project" value="UniProtKB-SubCell"/>
</dbReference>
<dbReference type="Gene3D" id="3.40.1190.10">
    <property type="entry name" value="Mur-like, catalytic domain"/>
    <property type="match status" value="1"/>
</dbReference>
<dbReference type="Gene3D" id="3.90.190.20">
    <property type="entry name" value="Mur ligase, C-terminal domain"/>
    <property type="match status" value="1"/>
</dbReference>
<evidence type="ECO:0000256" key="9">
    <source>
        <dbReference type="ARBA" id="ARBA00022984"/>
    </source>
</evidence>
<dbReference type="Pfam" id="PF01225">
    <property type="entry name" value="Mur_ligase"/>
    <property type="match status" value="1"/>
</dbReference>
<dbReference type="InterPro" id="IPR005761">
    <property type="entry name" value="UDP-N-AcMur-Glu-dNH2Pim_ligase"/>
</dbReference>
<feature type="domain" description="Mur ligase N-terminal catalytic" evidence="21">
    <location>
        <begin position="23"/>
        <end position="99"/>
    </location>
</feature>
<dbReference type="GO" id="GO:0005524">
    <property type="term" value="F:ATP binding"/>
    <property type="evidence" value="ECO:0007669"/>
    <property type="project" value="UniProtKB-UniRule"/>
</dbReference>
<feature type="domain" description="Mur ligase C-terminal" evidence="22">
    <location>
        <begin position="330"/>
        <end position="457"/>
    </location>
</feature>
<dbReference type="NCBIfam" id="NF001126">
    <property type="entry name" value="PRK00139.1-4"/>
    <property type="match status" value="1"/>
</dbReference>
<dbReference type="GO" id="GO:0000287">
    <property type="term" value="F:magnesium ion binding"/>
    <property type="evidence" value="ECO:0007669"/>
    <property type="project" value="UniProtKB-UniRule"/>
</dbReference>
<evidence type="ECO:0000259" key="21">
    <source>
        <dbReference type="Pfam" id="PF01225"/>
    </source>
</evidence>
<evidence type="ECO:0000256" key="13">
    <source>
        <dbReference type="ARBA" id="ARBA00056782"/>
    </source>
</evidence>
<dbReference type="FunFam" id="3.90.190.20:FF:000006">
    <property type="entry name" value="UDP-N-acetylmuramoyl-L-alanyl-D-glutamate--2,6-diaminopimelate ligase"/>
    <property type="match status" value="1"/>
</dbReference>
<keyword evidence="9 19" id="KW-0573">Peptidoglycan synthesis</keyword>
<comment type="PTM">
    <text evidence="19">Carboxylation is probably crucial for Mg(2+) binding and, consequently, for the gamma-phosphate positioning of ATP.</text>
</comment>
<dbReference type="GO" id="GO:0008765">
    <property type="term" value="F:UDP-N-acetylmuramoylalanyl-D-glutamate-2,6-diaminopimelate ligase activity"/>
    <property type="evidence" value="ECO:0007669"/>
    <property type="project" value="UniProtKB-UniRule"/>
</dbReference>
<keyword evidence="3 19" id="KW-0963">Cytoplasm</keyword>
<keyword evidence="11 19" id="KW-0961">Cell wall biogenesis/degradation</keyword>
<evidence type="ECO:0000256" key="6">
    <source>
        <dbReference type="ARBA" id="ARBA00022741"/>
    </source>
</evidence>
<feature type="binding site" evidence="19">
    <location>
        <position position="30"/>
    </location>
    <ligand>
        <name>UDP-N-acetyl-alpha-D-muramoyl-L-alanyl-D-glutamate</name>
        <dbReference type="ChEBI" id="CHEBI:83900"/>
    </ligand>
</feature>
<keyword evidence="7 19" id="KW-0067">ATP-binding</keyword>
<dbReference type="Proteomes" id="UP000250223">
    <property type="component" value="Unassembled WGS sequence"/>
</dbReference>
<dbReference type="InterPro" id="IPR035911">
    <property type="entry name" value="MurE/MurF_N"/>
</dbReference>
<evidence type="ECO:0000256" key="5">
    <source>
        <dbReference type="ARBA" id="ARBA00022618"/>
    </source>
</evidence>
<evidence type="ECO:0000256" key="11">
    <source>
        <dbReference type="ARBA" id="ARBA00023316"/>
    </source>
</evidence>
<dbReference type="AlphaFoldDB" id="A0A240ABR9"/>
<comment type="cofactor">
    <cofactor evidence="19">
        <name>Mg(2+)</name>
        <dbReference type="ChEBI" id="CHEBI:18420"/>
    </cofactor>
</comment>
<dbReference type="NCBIfam" id="TIGR01085">
    <property type="entry name" value="murE"/>
    <property type="match status" value="1"/>
</dbReference>
<dbReference type="SUPFAM" id="SSF63418">
    <property type="entry name" value="MurE/MurF N-terminal domain"/>
    <property type="match status" value="1"/>
</dbReference>
<keyword evidence="26" id="KW-1185">Reference proteome</keyword>
<dbReference type="RefSeq" id="WP_089864854.1">
    <property type="nucleotide sequence ID" value="NZ_FNGL01000006.1"/>
</dbReference>
<evidence type="ECO:0000313" key="24">
    <source>
        <dbReference type="EMBL" id="SDL06893.1"/>
    </source>
</evidence>
<dbReference type="PANTHER" id="PTHR23135:SF4">
    <property type="entry name" value="UDP-N-ACETYLMURAMOYL-L-ALANYL-D-GLUTAMATE--2,6-DIAMINOPIMELATE LIGASE MURE HOMOLOG, CHLOROPLASTIC"/>
    <property type="match status" value="1"/>
</dbReference>
<feature type="binding site" evidence="19">
    <location>
        <position position="182"/>
    </location>
    <ligand>
        <name>UDP-N-acetyl-alpha-D-muramoyl-L-alanyl-D-glutamate</name>
        <dbReference type="ChEBI" id="CHEBI:83900"/>
    </ligand>
</feature>
<dbReference type="GO" id="GO:0008360">
    <property type="term" value="P:regulation of cell shape"/>
    <property type="evidence" value="ECO:0007669"/>
    <property type="project" value="UniProtKB-KW"/>
</dbReference>
<dbReference type="InterPro" id="IPR000713">
    <property type="entry name" value="Mur_ligase_N"/>
</dbReference>
<evidence type="ECO:0000256" key="14">
    <source>
        <dbReference type="ARBA" id="ARBA00066633"/>
    </source>
</evidence>
<dbReference type="Pfam" id="PF02875">
    <property type="entry name" value="Mur_ligase_C"/>
    <property type="match status" value="1"/>
</dbReference>
<dbReference type="GeneID" id="70577310"/>
<feature type="binding site" evidence="19">
    <location>
        <begin position="405"/>
        <end position="408"/>
    </location>
    <ligand>
        <name>meso-2,6-diaminopimelate</name>
        <dbReference type="ChEBI" id="CHEBI:57791"/>
    </ligand>
</feature>
<reference evidence="24 26" key="1">
    <citation type="submission" date="2016-10" db="EMBL/GenBank/DDBJ databases">
        <authorList>
            <person name="Varghese N."/>
            <person name="Submissions S."/>
        </authorList>
    </citation>
    <scope>NUCLEOTIDE SEQUENCE [LARGE SCALE GENOMIC DNA]</scope>
    <source>
        <strain evidence="24 26">NLAE-zl-C224</strain>
    </source>
</reference>
<accession>A0A240ABR9</accession>
<evidence type="ECO:0000256" key="17">
    <source>
        <dbReference type="ARBA" id="ARBA00076158"/>
    </source>
</evidence>
<dbReference type="SUPFAM" id="SSF53244">
    <property type="entry name" value="MurD-like peptide ligases, peptide-binding domain"/>
    <property type="match status" value="1"/>
</dbReference>
<dbReference type="PANTHER" id="PTHR23135">
    <property type="entry name" value="MUR LIGASE FAMILY MEMBER"/>
    <property type="match status" value="1"/>
</dbReference>
<evidence type="ECO:0000256" key="18">
    <source>
        <dbReference type="ARBA" id="ARBA00081560"/>
    </source>
</evidence>
<evidence type="ECO:0000259" key="23">
    <source>
        <dbReference type="Pfam" id="PF08245"/>
    </source>
</evidence>
<feature type="short sequence motif" description="Meso-diaminopimelate recognition motif" evidence="19">
    <location>
        <begin position="405"/>
        <end position="408"/>
    </location>
</feature>
<feature type="binding site" evidence="19">
    <location>
        <begin position="155"/>
        <end position="156"/>
    </location>
    <ligand>
        <name>UDP-N-acetyl-alpha-D-muramoyl-L-alanyl-D-glutamate</name>
        <dbReference type="ChEBI" id="CHEBI:83900"/>
    </ligand>
</feature>
<dbReference type="STRING" id="1494.SAMN05216497_10651"/>
<dbReference type="HAMAP" id="MF_00208">
    <property type="entry name" value="MurE"/>
    <property type="match status" value="1"/>
</dbReference>
<feature type="binding site" evidence="19">
    <location>
        <position position="381"/>
    </location>
    <ligand>
        <name>meso-2,6-diaminopimelate</name>
        <dbReference type="ChEBI" id="CHEBI:57791"/>
    </ligand>
</feature>
<comment type="caution">
    <text evidence="19">Lacks conserved residue(s) required for the propagation of feature annotation.</text>
</comment>
<dbReference type="InterPro" id="IPR018109">
    <property type="entry name" value="Folylpolyglutamate_synth_CS"/>
</dbReference>
<reference evidence="25 27" key="2">
    <citation type="submission" date="2018-06" db="EMBL/GenBank/DDBJ databases">
        <authorList>
            <consortium name="Pathogen Informatics"/>
            <person name="Doyle S."/>
        </authorList>
    </citation>
    <scope>NUCLEOTIDE SEQUENCE [LARGE SCALE GENOMIC DNA]</scope>
    <source>
        <strain evidence="25 27">NCTC13028</strain>
    </source>
</reference>
<dbReference type="InterPro" id="IPR013221">
    <property type="entry name" value="Mur_ligase_cen"/>
</dbReference>
<dbReference type="EMBL" id="UAWC01000018">
    <property type="protein sequence ID" value="SQB34893.1"/>
    <property type="molecule type" value="Genomic_DNA"/>
</dbReference>
<evidence type="ECO:0000256" key="10">
    <source>
        <dbReference type="ARBA" id="ARBA00023306"/>
    </source>
</evidence>
<dbReference type="Pfam" id="PF08245">
    <property type="entry name" value="Mur_ligase_M"/>
    <property type="match status" value="1"/>
</dbReference>
<dbReference type="InterPro" id="IPR036565">
    <property type="entry name" value="Mur-like_cat_sf"/>
</dbReference>
<dbReference type="GO" id="GO:0009252">
    <property type="term" value="P:peptidoglycan biosynthetic process"/>
    <property type="evidence" value="ECO:0007669"/>
    <property type="project" value="UniProtKB-UniRule"/>
</dbReference>
<dbReference type="SUPFAM" id="SSF53623">
    <property type="entry name" value="MurD-like peptide ligases, catalytic domain"/>
    <property type="match status" value="1"/>
</dbReference>
<comment type="function">
    <text evidence="13 19">Catalyzes the addition of meso-diaminopimelic acid to the nucleotide precursor UDP-N-acetylmuramoyl-L-alanyl-D-glutamate (UMAG) in the biosynthesis of bacterial cell-wall peptidoglycan.</text>
</comment>
<feature type="binding site" evidence="19">
    <location>
        <position position="459"/>
    </location>
    <ligand>
        <name>meso-2,6-diaminopimelate</name>
        <dbReference type="ChEBI" id="CHEBI:57791"/>
    </ligand>
</feature>
<protein>
    <recommendedName>
        <fullName evidence="15 19">UDP-N-acetylmuramoyl-L-alanyl-D-glutamate--2,6-diaminopimelate ligase</fullName>
        <ecNumber evidence="14 19">6.3.2.13</ecNumber>
    </recommendedName>
    <alternativeName>
        <fullName evidence="16 19">Meso-A2pm-adding enzyme</fullName>
    </alternativeName>
    <alternativeName>
        <fullName evidence="17 19">Meso-diaminopimelate-adding enzyme</fullName>
    </alternativeName>
    <alternativeName>
        <fullName evidence="18 19">UDP-MurNAc-L-Ala-D-Glu:meso-diaminopimelate ligase</fullName>
    </alternativeName>
    <alternativeName>
        <fullName evidence="19">UDP-MurNAc-tripeptide synthetase</fullName>
    </alternativeName>
    <alternativeName>
        <fullName evidence="19">UDP-N-acetylmuramyl-tripeptide synthetase</fullName>
    </alternativeName>
</protein>